<organism evidence="4 5">
    <name type="scientific">Centaurea solstitialis</name>
    <name type="common">yellow star-thistle</name>
    <dbReference type="NCBI Taxonomy" id="347529"/>
    <lineage>
        <taxon>Eukaryota</taxon>
        <taxon>Viridiplantae</taxon>
        <taxon>Streptophyta</taxon>
        <taxon>Embryophyta</taxon>
        <taxon>Tracheophyta</taxon>
        <taxon>Spermatophyta</taxon>
        <taxon>Magnoliopsida</taxon>
        <taxon>eudicotyledons</taxon>
        <taxon>Gunneridae</taxon>
        <taxon>Pentapetalae</taxon>
        <taxon>asterids</taxon>
        <taxon>campanulids</taxon>
        <taxon>Asterales</taxon>
        <taxon>Asteraceae</taxon>
        <taxon>Carduoideae</taxon>
        <taxon>Cardueae</taxon>
        <taxon>Centaureinae</taxon>
        <taxon>Centaurea</taxon>
    </lineage>
</organism>
<evidence type="ECO:0000259" key="3">
    <source>
        <dbReference type="PROSITE" id="PS50102"/>
    </source>
</evidence>
<evidence type="ECO:0000256" key="1">
    <source>
        <dbReference type="PROSITE-ProRule" id="PRU00176"/>
    </source>
</evidence>
<evidence type="ECO:0000313" key="4">
    <source>
        <dbReference type="EMBL" id="KAJ9556366.1"/>
    </source>
</evidence>
<feature type="domain" description="RRM" evidence="3">
    <location>
        <begin position="20"/>
        <end position="97"/>
    </location>
</feature>
<dbReference type="PROSITE" id="PS50102">
    <property type="entry name" value="RRM"/>
    <property type="match status" value="1"/>
</dbReference>
<dbReference type="AlphaFoldDB" id="A0AA38TLR1"/>
<dbReference type="SUPFAM" id="SSF54928">
    <property type="entry name" value="RNA-binding domain, RBD"/>
    <property type="match status" value="1"/>
</dbReference>
<dbReference type="GO" id="GO:0003723">
    <property type="term" value="F:RNA binding"/>
    <property type="evidence" value="ECO:0007669"/>
    <property type="project" value="UniProtKB-UniRule"/>
</dbReference>
<gene>
    <name evidence="4" type="ORF">OSB04_010980</name>
</gene>
<accession>A0AA38TLR1</accession>
<evidence type="ECO:0000256" key="2">
    <source>
        <dbReference type="SAM" id="MobiDB-lite"/>
    </source>
</evidence>
<dbReference type="InterPro" id="IPR012677">
    <property type="entry name" value="Nucleotide-bd_a/b_plait_sf"/>
</dbReference>
<feature type="compositionally biased region" description="Acidic residues" evidence="2">
    <location>
        <begin position="480"/>
        <end position="491"/>
    </location>
</feature>
<keyword evidence="1" id="KW-0694">RNA-binding</keyword>
<feature type="region of interest" description="Disordered" evidence="2">
    <location>
        <begin position="453"/>
        <end position="491"/>
    </location>
</feature>
<keyword evidence="5" id="KW-1185">Reference proteome</keyword>
<dbReference type="Gene3D" id="3.30.70.330">
    <property type="match status" value="1"/>
</dbReference>
<feature type="region of interest" description="Disordered" evidence="2">
    <location>
        <begin position="317"/>
        <end position="339"/>
    </location>
</feature>
<proteinExistence type="predicted"/>
<dbReference type="InterPro" id="IPR000504">
    <property type="entry name" value="RRM_dom"/>
</dbReference>
<dbReference type="CDD" id="cd00590">
    <property type="entry name" value="RRM_SF"/>
    <property type="match status" value="1"/>
</dbReference>
<dbReference type="Proteomes" id="UP001172457">
    <property type="component" value="Chromosome 3"/>
</dbReference>
<protein>
    <recommendedName>
        <fullName evidence="3">RRM domain-containing protein</fullName>
    </recommendedName>
</protein>
<evidence type="ECO:0000313" key="5">
    <source>
        <dbReference type="Proteomes" id="UP001172457"/>
    </source>
</evidence>
<dbReference type="InterPro" id="IPR035979">
    <property type="entry name" value="RBD_domain_sf"/>
</dbReference>
<sequence length="501" mass="55945">MVERSRHPPLGSDNLNQKAWTFFFSNFPEGESESSMWKTFACQGVVVDLYIAKKRSRWGKRFGFVRFIKVVDWKRLEVDLNNIWVGTYRIRANLARFNRKRNKIRDGVVKEGPLVPRECGTGYESSGAVVMGGKHLEKVVVSPSPENLASLDRSLVGELKSFQSLISLGDLRILEGWPEVRFSYLGGLSVLLEFPSNDASSLFLSGASQVWKDWFSSLNRWSVAHLPAKRIALLDVYGIPFEGASGLRKSVGQVYVLTEKKDWIIDSAVAIIEEARFHIRVMERSWDSWEMGEILSTDAGSLNSKISGDDSLWDDQEGYDNASNFSPEPMEARREPVPKNELPATVDCAHREAEGSSFVMGKSDELMAEVATRKENDEVKFPRIMEQCVGKADMQAAHGAHFSKQAPPVSVSPSDSRPMCAGPFIVNSNWAYCNATTVEYGPTPCLGPTDKKLSPLKFKKPTPPSSVGVPMSDEQRTEVEDSESLPEGDDDFWITHLNFDG</sequence>
<dbReference type="EMBL" id="JARYMX010000003">
    <property type="protein sequence ID" value="KAJ9556366.1"/>
    <property type="molecule type" value="Genomic_DNA"/>
</dbReference>
<comment type="caution">
    <text evidence="4">The sequence shown here is derived from an EMBL/GenBank/DDBJ whole genome shotgun (WGS) entry which is preliminary data.</text>
</comment>
<reference evidence="4" key="1">
    <citation type="submission" date="2023-03" db="EMBL/GenBank/DDBJ databases">
        <title>Chromosome-scale reference genome and RAD-based genetic map of yellow starthistle (Centaurea solstitialis) reveal putative structural variation and QTLs associated with invader traits.</title>
        <authorList>
            <person name="Reatini B."/>
            <person name="Cang F.A."/>
            <person name="Jiang Q."/>
            <person name="Mckibben M.T.W."/>
            <person name="Barker M.S."/>
            <person name="Rieseberg L.H."/>
            <person name="Dlugosch K.M."/>
        </authorList>
    </citation>
    <scope>NUCLEOTIDE SEQUENCE</scope>
    <source>
        <strain evidence="4">CAN-66</strain>
        <tissue evidence="4">Leaf</tissue>
    </source>
</reference>
<name>A0AA38TLR1_9ASTR</name>